<dbReference type="Pfam" id="PF13607">
    <property type="entry name" value="Succ_CoA_lig"/>
    <property type="match status" value="1"/>
</dbReference>
<evidence type="ECO:0000259" key="2">
    <source>
        <dbReference type="Pfam" id="PF13607"/>
    </source>
</evidence>
<reference evidence="3" key="1">
    <citation type="submission" date="2022-02" db="EMBL/GenBank/DDBJ databases">
        <title>The genome sequence of Ruegeria sp. 1NDH52C.</title>
        <authorList>
            <person name="Du J."/>
        </authorList>
    </citation>
    <scope>NUCLEOTIDE SEQUENCE</scope>
    <source>
        <strain evidence="3">1NDH52C</strain>
    </source>
</reference>
<dbReference type="SUPFAM" id="SSF52210">
    <property type="entry name" value="Succinyl-CoA synthetase domains"/>
    <property type="match status" value="2"/>
</dbReference>
<accession>A0ABS9NZU3</accession>
<dbReference type="Gene3D" id="3.40.50.261">
    <property type="entry name" value="Succinyl-CoA synthetase domains"/>
    <property type="match status" value="2"/>
</dbReference>
<name>A0ABS9NZU3_9RHOB</name>
<dbReference type="EMBL" id="JAKOEM010000016">
    <property type="protein sequence ID" value="MCG6559755.1"/>
    <property type="molecule type" value="Genomic_DNA"/>
</dbReference>
<evidence type="ECO:0000256" key="1">
    <source>
        <dbReference type="ARBA" id="ARBA00022532"/>
    </source>
</evidence>
<protein>
    <recommendedName>
        <fullName evidence="2">Succinyl-CoA synthetase-like flavodoxin domain-containing protein</fullName>
    </recommendedName>
</protein>
<comment type="caution">
    <text evidence="3">The sequence shown here is derived from an EMBL/GenBank/DDBJ whole genome shotgun (WGS) entry which is preliminary data.</text>
</comment>
<dbReference type="InterPro" id="IPR032875">
    <property type="entry name" value="Succ_CoA_lig_flav_dom"/>
</dbReference>
<gene>
    <name evidence="3" type="ORF">MB818_16215</name>
</gene>
<dbReference type="PANTHER" id="PTHR42793:SF1">
    <property type="entry name" value="PEPTIDYL-LYSINE N-ACETYLTRANSFERASE PATZ"/>
    <property type="match status" value="1"/>
</dbReference>
<organism evidence="3 4">
    <name type="scientific">Ruegeria alba</name>
    <dbReference type="NCBI Taxonomy" id="2916756"/>
    <lineage>
        <taxon>Bacteria</taxon>
        <taxon>Pseudomonadati</taxon>
        <taxon>Pseudomonadota</taxon>
        <taxon>Alphaproteobacteria</taxon>
        <taxon>Rhodobacterales</taxon>
        <taxon>Roseobacteraceae</taxon>
        <taxon>Ruegeria</taxon>
    </lineage>
</organism>
<keyword evidence="1" id="KW-0816">Tricarboxylic acid cycle</keyword>
<proteinExistence type="predicted"/>
<dbReference type="InterPro" id="IPR016102">
    <property type="entry name" value="Succinyl-CoA_synth-like"/>
</dbReference>
<evidence type="ECO:0000313" key="3">
    <source>
        <dbReference type="EMBL" id="MCG6559755.1"/>
    </source>
</evidence>
<dbReference type="Proteomes" id="UP001165279">
    <property type="component" value="Unassembled WGS sequence"/>
</dbReference>
<keyword evidence="4" id="KW-1185">Reference proteome</keyword>
<sequence>MRRLIGDRVRAAGAALCGPNSMGFHNFSCALRVTPFPVLLNLKPGGYCAIGLDPWALMNNDRRLRFSPAVSTGSETVTTTADYPRWMVDQPETRVVGLFLETVHDPEGVVAAIEEVATRDIAAAILKAGRSALSARMASSHTGAPVGDDALFRALVRRLGGYMAGSIDEVAAMLAQFALGWGGASAPGIASIHNSGCELELMADMADDHRLDYAELSPGTMAAVQAVLEPGIAAENPLDAWGTG</sequence>
<dbReference type="RefSeq" id="WP_238905738.1">
    <property type="nucleotide sequence ID" value="NZ_JAKOEM010000016.1"/>
</dbReference>
<dbReference type="PANTHER" id="PTHR42793">
    <property type="entry name" value="COA BINDING DOMAIN CONTAINING PROTEIN"/>
    <property type="match status" value="1"/>
</dbReference>
<feature type="domain" description="Succinyl-CoA synthetase-like flavodoxin" evidence="2">
    <location>
        <begin position="60"/>
        <end position="175"/>
    </location>
</feature>
<evidence type="ECO:0000313" key="4">
    <source>
        <dbReference type="Proteomes" id="UP001165279"/>
    </source>
</evidence>